<sequence length="53" mass="5638">MGGVCQCLASSALRGPIPPHPHCWPGGNGTPNSCVHCVCAQGARAWRPSWHCW</sequence>
<dbReference type="EMBL" id="HF583754">
    <property type="protein sequence ID" value="CCQ43251.1"/>
    <property type="molecule type" value="Genomic_DNA"/>
</dbReference>
<dbReference type="OrthoDB" id="1678912at2759"/>
<reference evidence="1" key="1">
    <citation type="journal article" date="2013" name="PLoS ONE">
        <title>Direct detection of alternative open reading frames translation products in human significantly expands the proteome.</title>
        <authorList>
            <person name="Vanderperre B."/>
            <person name="Lucier J.-F."/>
            <person name="Motard J."/>
            <person name="Tremblay G."/>
            <person name="Vanderperre S."/>
            <person name="Wisztorski M."/>
            <person name="Salzet M."/>
            <person name="Boisvert F.-M."/>
            <person name="Roucou X."/>
        </authorList>
    </citation>
    <scope>NUCLEOTIDE SEQUENCE</scope>
</reference>
<proteinExistence type="predicted"/>
<name>L8E945_HUMAN</name>
<evidence type="ECO:0000313" key="1">
    <source>
        <dbReference type="EMBL" id="CCQ43251.1"/>
    </source>
</evidence>
<accession>L8E945</accession>
<dbReference type="AlphaFoldDB" id="L8E945"/>
<gene>
    <name evidence="1" type="primary">KDM5C</name>
</gene>
<protein>
    <submittedName>
        <fullName evidence="1">Alternative protein KDM5C</fullName>
    </submittedName>
</protein>
<organism evidence="1">
    <name type="scientific">Homo sapiens</name>
    <name type="common">Human</name>
    <dbReference type="NCBI Taxonomy" id="9606"/>
    <lineage>
        <taxon>Eukaryota</taxon>
        <taxon>Metazoa</taxon>
        <taxon>Chordata</taxon>
        <taxon>Craniata</taxon>
        <taxon>Vertebrata</taxon>
        <taxon>Euteleostomi</taxon>
        <taxon>Mammalia</taxon>
        <taxon>Eutheria</taxon>
        <taxon>Euarchontoglires</taxon>
        <taxon>Primates</taxon>
        <taxon>Haplorrhini</taxon>
        <taxon>Catarrhini</taxon>
        <taxon>Hominidae</taxon>
        <taxon>Homo</taxon>
    </lineage>
</organism>
<dbReference type="ChiTaRS" id="KDM5C">
    <property type="organism name" value="human"/>
</dbReference>